<dbReference type="RefSeq" id="WP_267092996.1">
    <property type="nucleotide sequence ID" value="NZ_CP099534.1"/>
</dbReference>
<dbReference type="Proteomes" id="UP001164392">
    <property type="component" value="Chromosome"/>
</dbReference>
<evidence type="ECO:0000313" key="2">
    <source>
        <dbReference type="Proteomes" id="UP001164392"/>
    </source>
</evidence>
<dbReference type="EMBL" id="CP099534">
    <property type="protein sequence ID" value="UYK88526.1"/>
    <property type="molecule type" value="Genomic_DNA"/>
</dbReference>
<protein>
    <submittedName>
        <fullName evidence="1">Uncharacterized protein</fullName>
    </submittedName>
</protein>
<sequence length="306" mass="34797">MEPAQSPALQCPPSTRLFALLAREARIGVIFRRGPSKQVQLIHWDLREDTFVYGQWFKGRIYERRCDLSPSGRLLVYFASKQRGDFGTWTALSRPPFFTALALWPKGDCWGGGGMFEDERTLLLNHRPREGRDPFPMPTGFQLPHHLQVRPFGTHSGGGEDEPIDGVLRERDGWQLRDDGEGERGALHSGALFRFSRPRVREKLGANGRRLQSLLHVVGHENHAWYSLDHRVLDRDGTVLVDLPGSDWADWDGGDLVFAREGRLYRLRKSDFREVAQRGEHAFQLLHDFSGACFAPLAPTADALKY</sequence>
<accession>A0AA46Y7Z0</accession>
<name>A0AA46Y7Z0_9XANT</name>
<proteinExistence type="predicted"/>
<dbReference type="AlphaFoldDB" id="A0AA46Y7Z0"/>
<gene>
    <name evidence="1" type="ORF">NG824_18960</name>
</gene>
<organism evidence="1 2">
    <name type="scientific">Xanthomonas sacchari</name>
    <dbReference type="NCBI Taxonomy" id="56458"/>
    <lineage>
        <taxon>Bacteria</taxon>
        <taxon>Pseudomonadati</taxon>
        <taxon>Pseudomonadota</taxon>
        <taxon>Gammaproteobacteria</taxon>
        <taxon>Lysobacterales</taxon>
        <taxon>Lysobacteraceae</taxon>
        <taxon>Xanthomonas</taxon>
    </lineage>
</organism>
<evidence type="ECO:0000313" key="1">
    <source>
        <dbReference type="EMBL" id="UYK88526.1"/>
    </source>
</evidence>
<reference evidence="1" key="1">
    <citation type="submission" date="2022-06" db="EMBL/GenBank/DDBJ databases">
        <title>Dynamics of rice microbiomes reveals core vertical transmitted seed endophytes.</title>
        <authorList>
            <person name="Liao K."/>
            <person name="Zhang X."/>
        </authorList>
    </citation>
    <scope>NUCLEOTIDE SEQUENCE</scope>
    <source>
        <strain evidence="1">JR3-14</strain>
    </source>
</reference>